<proteinExistence type="predicted"/>
<dbReference type="RefSeq" id="WP_203862241.1">
    <property type="nucleotide sequence ID" value="NZ_BAAAZQ010000033.1"/>
</dbReference>
<dbReference type="InterPro" id="IPR032528">
    <property type="entry name" value="Ribosom_S30AE_C"/>
</dbReference>
<dbReference type="InterPro" id="IPR038416">
    <property type="entry name" value="Ribosom_S30AE_C_sf"/>
</dbReference>
<reference evidence="3 4" key="1">
    <citation type="submission" date="2021-01" db="EMBL/GenBank/DDBJ databases">
        <title>Whole genome shotgun sequence of Plantactinospora mayteni NBRC 109088.</title>
        <authorList>
            <person name="Komaki H."/>
            <person name="Tamura T."/>
        </authorList>
    </citation>
    <scope>NUCLEOTIDE SEQUENCE [LARGE SCALE GENOMIC DNA]</scope>
    <source>
        <strain evidence="3 4">NBRC 109088</strain>
    </source>
</reference>
<dbReference type="EMBL" id="BONX01000062">
    <property type="protein sequence ID" value="GIH00943.1"/>
    <property type="molecule type" value="Genomic_DNA"/>
</dbReference>
<dbReference type="InterPro" id="IPR050574">
    <property type="entry name" value="HPF/YfiA_ribosome-assoc"/>
</dbReference>
<evidence type="ECO:0000313" key="3">
    <source>
        <dbReference type="EMBL" id="GIH00943.1"/>
    </source>
</evidence>
<evidence type="ECO:0000256" key="1">
    <source>
        <dbReference type="SAM" id="MobiDB-lite"/>
    </source>
</evidence>
<feature type="region of interest" description="Disordered" evidence="1">
    <location>
        <begin position="269"/>
        <end position="288"/>
    </location>
</feature>
<dbReference type="Proteomes" id="UP000621500">
    <property type="component" value="Unassembled WGS sequence"/>
</dbReference>
<evidence type="ECO:0000313" key="4">
    <source>
        <dbReference type="Proteomes" id="UP000621500"/>
    </source>
</evidence>
<accession>A0ABQ4F1Z7</accession>
<protein>
    <submittedName>
        <fullName evidence="3">Dormancy associated translation inhibitor</fullName>
    </submittedName>
</protein>
<sequence length="288" mass="30693">MLAPDADISLSSASAGGLVQVHTRGLVGADERDCAQAMIGAVLAHHKVPAAGARVRLSGGNCPGGPILVQVNLRVCGAPARMQVPGRPVATAIAAGAARLERQIRRLTTAWQPWPWPDPERRALSVPGHGQIARLKTYRLHSGVPCQAAAFLNAMDYDVHLFTDAETSEDAVIYRAGPTGLRLARQRSMRPPSMPVTLPLTVNPRKTPILTPAQAADRLAEGWLPFVFYTDRDSGRGNLLYRRYDGNLGLISPTITGTDPPSWIGRTNLSMAPGPPGSPAAVAPRRAH</sequence>
<evidence type="ECO:0000259" key="2">
    <source>
        <dbReference type="Pfam" id="PF16321"/>
    </source>
</evidence>
<keyword evidence="4" id="KW-1185">Reference proteome</keyword>
<comment type="caution">
    <text evidence="3">The sequence shown here is derived from an EMBL/GenBank/DDBJ whole genome shotgun (WGS) entry which is preliminary data.</text>
</comment>
<name>A0ABQ4F1Z7_9ACTN</name>
<feature type="domain" description="Sigma 54 modulation/S30EA ribosomal protein C-terminal" evidence="2">
    <location>
        <begin position="131"/>
        <end position="181"/>
    </location>
</feature>
<gene>
    <name evidence="3" type="ORF">Pma05_75150</name>
</gene>
<dbReference type="Pfam" id="PF16321">
    <property type="entry name" value="Ribosom_S30AE_C"/>
    <property type="match status" value="1"/>
</dbReference>
<dbReference type="PANTHER" id="PTHR33231:SF1">
    <property type="entry name" value="30S RIBOSOMAL PROTEIN"/>
    <property type="match status" value="1"/>
</dbReference>
<dbReference type="PANTHER" id="PTHR33231">
    <property type="entry name" value="30S RIBOSOMAL PROTEIN"/>
    <property type="match status" value="1"/>
</dbReference>
<feature type="compositionally biased region" description="Low complexity" evidence="1">
    <location>
        <begin position="279"/>
        <end position="288"/>
    </location>
</feature>
<dbReference type="Gene3D" id="3.30.505.50">
    <property type="entry name" value="Sigma 54 modulation/S30EA ribosomal protein, C-terminal domain"/>
    <property type="match status" value="1"/>
</dbReference>
<organism evidence="3 4">
    <name type="scientific">Plantactinospora mayteni</name>
    <dbReference type="NCBI Taxonomy" id="566021"/>
    <lineage>
        <taxon>Bacteria</taxon>
        <taxon>Bacillati</taxon>
        <taxon>Actinomycetota</taxon>
        <taxon>Actinomycetes</taxon>
        <taxon>Micromonosporales</taxon>
        <taxon>Micromonosporaceae</taxon>
        <taxon>Plantactinospora</taxon>
    </lineage>
</organism>